<gene>
    <name evidence="2" type="ORF">FRZ67_15180</name>
</gene>
<reference evidence="2 3" key="1">
    <citation type="journal article" date="2016" name="Int. J. Syst. Evol. Microbiol.">
        <title>Panacibacter ginsenosidivorans gen. nov., sp. nov., with ginsenoside converting activity isolated from soil of a ginseng field.</title>
        <authorList>
            <person name="Siddiqi M.Z."/>
            <person name="Muhammad Shafi S."/>
            <person name="Choi K.D."/>
            <person name="Im W.T."/>
        </authorList>
    </citation>
    <scope>NUCLEOTIDE SEQUENCE [LARGE SCALE GENOMIC DNA]</scope>
    <source>
        <strain evidence="2 3">Gsoil1550</strain>
    </source>
</reference>
<proteinExistence type="predicted"/>
<dbReference type="GO" id="GO:0004029">
    <property type="term" value="F:aldehyde dehydrogenase (NAD+) activity"/>
    <property type="evidence" value="ECO:0007669"/>
    <property type="project" value="TreeGrafter"/>
</dbReference>
<dbReference type="GO" id="GO:0005737">
    <property type="term" value="C:cytoplasm"/>
    <property type="evidence" value="ECO:0007669"/>
    <property type="project" value="TreeGrafter"/>
</dbReference>
<dbReference type="InterPro" id="IPR036291">
    <property type="entry name" value="NAD(P)-bd_dom_sf"/>
</dbReference>
<dbReference type="KEGG" id="pgin:FRZ67_15180"/>
<dbReference type="Gene3D" id="3.40.50.720">
    <property type="entry name" value="NAD(P)-binding Rossmann-like Domain"/>
    <property type="match status" value="1"/>
</dbReference>
<evidence type="ECO:0000313" key="2">
    <source>
        <dbReference type="EMBL" id="QEC68584.1"/>
    </source>
</evidence>
<dbReference type="EMBL" id="CP042435">
    <property type="protein sequence ID" value="QEC68584.1"/>
    <property type="molecule type" value="Genomic_DNA"/>
</dbReference>
<sequence>MNLDEQRNILVTGGSGLVGSHLIQLLVQQNKKVKALYRNTIPSFEYADKAEWVQGDILDILSLEEALSNVQQVYHCAAMVSFNPKDKAALHTVNIEGTANIVNACLDAGIEKLVYVSSVSAMGRIREDQPVTEKMKWSAGTSNSVYGKTKYLAEMEVWRGVGEGLNAVIINPTIILGAADWTKSSTAIFKNVYNEFPWYSEGITGFVDVADVVKAMTMLMESNINGERFIVSGEDATYRNLLNLIAKGFGKKPPYKKVTPFLASLVWRAEKLKSIFTGKKPLITKETARTAQAKVHFDNSKLLQYLPSFNYQPLEQSIQRICAEFKKLYKLP</sequence>
<dbReference type="InterPro" id="IPR001509">
    <property type="entry name" value="Epimerase_deHydtase"/>
</dbReference>
<dbReference type="PANTHER" id="PTHR48079:SF6">
    <property type="entry name" value="NAD(P)-BINDING DOMAIN-CONTAINING PROTEIN-RELATED"/>
    <property type="match status" value="1"/>
</dbReference>
<feature type="domain" description="NAD-dependent epimerase/dehydratase" evidence="1">
    <location>
        <begin position="9"/>
        <end position="228"/>
    </location>
</feature>
<dbReference type="Proteomes" id="UP000321533">
    <property type="component" value="Chromosome"/>
</dbReference>
<dbReference type="PANTHER" id="PTHR48079">
    <property type="entry name" value="PROTEIN YEEZ"/>
    <property type="match status" value="1"/>
</dbReference>
<name>A0A5B8VAW2_9BACT</name>
<evidence type="ECO:0000259" key="1">
    <source>
        <dbReference type="Pfam" id="PF01370"/>
    </source>
</evidence>
<evidence type="ECO:0000313" key="3">
    <source>
        <dbReference type="Proteomes" id="UP000321533"/>
    </source>
</evidence>
<dbReference type="SUPFAM" id="SSF51735">
    <property type="entry name" value="NAD(P)-binding Rossmann-fold domains"/>
    <property type="match status" value="1"/>
</dbReference>
<keyword evidence="3" id="KW-1185">Reference proteome</keyword>
<organism evidence="2 3">
    <name type="scientific">Panacibacter ginsenosidivorans</name>
    <dbReference type="NCBI Taxonomy" id="1813871"/>
    <lineage>
        <taxon>Bacteria</taxon>
        <taxon>Pseudomonadati</taxon>
        <taxon>Bacteroidota</taxon>
        <taxon>Chitinophagia</taxon>
        <taxon>Chitinophagales</taxon>
        <taxon>Chitinophagaceae</taxon>
        <taxon>Panacibacter</taxon>
    </lineage>
</organism>
<dbReference type="Pfam" id="PF01370">
    <property type="entry name" value="Epimerase"/>
    <property type="match status" value="1"/>
</dbReference>
<dbReference type="InterPro" id="IPR051783">
    <property type="entry name" value="NAD(P)-dependent_oxidoreduct"/>
</dbReference>
<accession>A0A5B8VAW2</accession>
<dbReference type="RefSeq" id="WP_147190755.1">
    <property type="nucleotide sequence ID" value="NZ_CP042435.1"/>
</dbReference>
<protein>
    <submittedName>
        <fullName evidence="2">NAD-dependent epimerase/dehydratase family protein</fullName>
    </submittedName>
</protein>
<dbReference type="AlphaFoldDB" id="A0A5B8VAW2"/>
<dbReference type="OrthoDB" id="596910at2"/>